<dbReference type="Gene3D" id="1.10.443.10">
    <property type="entry name" value="Intergrase catalytic core"/>
    <property type="match status" value="1"/>
</dbReference>
<proteinExistence type="predicted"/>
<dbReference type="InterPro" id="IPR013762">
    <property type="entry name" value="Integrase-like_cat_sf"/>
</dbReference>
<name>A0ABU8R6T4_9PSED</name>
<dbReference type="RefSeq" id="WP_339549432.1">
    <property type="nucleotide sequence ID" value="NZ_JBBHLD010000009.1"/>
</dbReference>
<organism evidence="3 4">
    <name type="scientific">Pseudomonas kermanshahensis</name>
    <dbReference type="NCBI Taxonomy" id="2745482"/>
    <lineage>
        <taxon>Bacteria</taxon>
        <taxon>Pseudomonadati</taxon>
        <taxon>Pseudomonadota</taxon>
        <taxon>Gammaproteobacteria</taxon>
        <taxon>Pseudomonadales</taxon>
        <taxon>Pseudomonadaceae</taxon>
        <taxon>Pseudomonas</taxon>
    </lineage>
</organism>
<dbReference type="InterPro" id="IPR011010">
    <property type="entry name" value="DNA_brk_join_enz"/>
</dbReference>
<sequence length="574" mass="65320">MKSLPAKSRPTDRSATNLADNTEAATHSEHTSTNSTKSAKISLTIDLNATANPKHNTRLFWNGNVLVSLETNNTDCSPLLAPFSHQARESFKQATIQYRAGGRLGIRSLIRIISTLRTAAKDHPTDIIDSNWITKCLKQKRFRKQKLAIRLFLEHWKDRYPHAITAEALNLLAQVRNGVSKSDNVNSDDPEKGWLTDEEFDYILQTTWTHYDATGDVQSALLRLLSLQYARRPSQLRDLKFSDLKTGPEKNHTEAIENEIHFPSRKEHFIDTEFRGSKIEEHPIADHLWHMLQIQRNKIQFCFESVLHTKLSDSQVQLLPIFTTIGRILKACRTLENILHLNPLDNLGDELFHMDPNRIAGAIAFKYDLTINRDSTKPPILPLSQRTGKPIYVHAIRLRHTRIRQLARQGVPRAILSHWLGHISDKSLHSYYNDPAEQARQIDELLAPMLTPIAMAFTGTIIATDAEATYPNDPLKRLDFANDGLLHYLGRCGKFSFCATTSIPIPCYRCRNFEPLVDAPHEEVLDALRYRQAQEQALIMKSGSMRDLLIPIDLSGDIRAVERCITQCKIKRGD</sequence>
<dbReference type="SUPFAM" id="SSF56349">
    <property type="entry name" value="DNA breaking-rejoining enzymes"/>
    <property type="match status" value="1"/>
</dbReference>
<keyword evidence="4" id="KW-1185">Reference proteome</keyword>
<gene>
    <name evidence="3" type="ORF">V7V80_12965</name>
</gene>
<dbReference type="Proteomes" id="UP001377692">
    <property type="component" value="Unassembled WGS sequence"/>
</dbReference>
<evidence type="ECO:0000256" key="2">
    <source>
        <dbReference type="SAM" id="MobiDB-lite"/>
    </source>
</evidence>
<comment type="caution">
    <text evidence="3">The sequence shown here is derived from an EMBL/GenBank/DDBJ whole genome shotgun (WGS) entry which is preliminary data.</text>
</comment>
<evidence type="ECO:0000313" key="4">
    <source>
        <dbReference type="Proteomes" id="UP001377692"/>
    </source>
</evidence>
<dbReference type="EMBL" id="JBBHLD010000009">
    <property type="protein sequence ID" value="MEJ5905595.1"/>
    <property type="molecule type" value="Genomic_DNA"/>
</dbReference>
<evidence type="ECO:0000256" key="1">
    <source>
        <dbReference type="ARBA" id="ARBA00023172"/>
    </source>
</evidence>
<reference evidence="3 4" key="1">
    <citation type="submission" date="2024-02" db="EMBL/GenBank/DDBJ databases">
        <title>Identification of pathogenicity and growth-promoting functions of Pseudomonas putida variants.</title>
        <authorList>
            <person name="Sun J."/>
        </authorList>
    </citation>
    <scope>NUCLEOTIDE SEQUENCE [LARGE SCALE GENOMIC DNA]</scope>
    <source>
        <strain evidence="3 4">A04</strain>
    </source>
</reference>
<feature type="region of interest" description="Disordered" evidence="2">
    <location>
        <begin position="1"/>
        <end position="38"/>
    </location>
</feature>
<keyword evidence="1" id="KW-0233">DNA recombination</keyword>
<evidence type="ECO:0000313" key="3">
    <source>
        <dbReference type="EMBL" id="MEJ5905595.1"/>
    </source>
</evidence>
<feature type="compositionally biased region" description="Polar residues" evidence="2">
    <location>
        <begin position="13"/>
        <end position="38"/>
    </location>
</feature>
<protein>
    <submittedName>
        <fullName evidence="3">Site-specific integrase</fullName>
    </submittedName>
</protein>
<accession>A0ABU8R6T4</accession>